<dbReference type="SUPFAM" id="SSF53448">
    <property type="entry name" value="Nucleotide-diphospho-sugar transferases"/>
    <property type="match status" value="1"/>
</dbReference>
<sequence length="233" mass="26836">MIVITPVKNSLETTKKTIQHISQAEGNFDYFIFNDFSNEETTTFLEENSKKLNYQHLNLAEIVTTPSPNYITVLRMAQKMALAKNTHLLLIESDVLIEKKTISELAKLAESLENPGMIGSVTVDTNGAINFPYKHIKKSDGDLFVTKRSLSFCCTLLTNKFLEAYDFETLNPEKDWFDVSITKMSRQLGFQNYLSNALPVVHLPHSSRPWKNEKYSNPLKYYFKKYFLGRDKI</sequence>
<evidence type="ECO:0000313" key="3">
    <source>
        <dbReference type="Proteomes" id="UP000249873"/>
    </source>
</evidence>
<reference evidence="2 3" key="1">
    <citation type="submission" date="2018-05" db="EMBL/GenBank/DDBJ databases">
        <title>Complete genome sequence of Arcticibacterium luteifluviistationis SM1504T, a cytophagaceae bacterium isolated from Arctic surface seawater.</title>
        <authorList>
            <person name="Li Y."/>
            <person name="Qin Q.-L."/>
        </authorList>
    </citation>
    <scope>NUCLEOTIDE SEQUENCE [LARGE SCALE GENOMIC DNA]</scope>
    <source>
        <strain evidence="2 3">SM1504</strain>
    </source>
</reference>
<organism evidence="2 3">
    <name type="scientific">Arcticibacterium luteifluviistationis</name>
    <dbReference type="NCBI Taxonomy" id="1784714"/>
    <lineage>
        <taxon>Bacteria</taxon>
        <taxon>Pseudomonadati</taxon>
        <taxon>Bacteroidota</taxon>
        <taxon>Cytophagia</taxon>
        <taxon>Cytophagales</taxon>
        <taxon>Leadbetterellaceae</taxon>
        <taxon>Arcticibacterium</taxon>
    </lineage>
</organism>
<proteinExistence type="predicted"/>
<dbReference type="EMBL" id="CP029480">
    <property type="protein sequence ID" value="AWV98570.1"/>
    <property type="molecule type" value="Genomic_DNA"/>
</dbReference>
<accession>A0A2Z4GBX2</accession>
<dbReference type="InterPro" id="IPR029044">
    <property type="entry name" value="Nucleotide-diphossugar_trans"/>
</dbReference>
<dbReference type="InterPro" id="IPR001173">
    <property type="entry name" value="Glyco_trans_2-like"/>
</dbReference>
<dbReference type="RefSeq" id="WP_111371763.1">
    <property type="nucleotide sequence ID" value="NZ_CP029480.1"/>
</dbReference>
<keyword evidence="2" id="KW-0808">Transferase</keyword>
<dbReference type="GO" id="GO:0016740">
    <property type="term" value="F:transferase activity"/>
    <property type="evidence" value="ECO:0007669"/>
    <property type="project" value="UniProtKB-KW"/>
</dbReference>
<name>A0A2Z4GBX2_9BACT</name>
<gene>
    <name evidence="2" type="ORF">DJ013_10475</name>
</gene>
<evidence type="ECO:0000313" key="2">
    <source>
        <dbReference type="EMBL" id="AWV98570.1"/>
    </source>
</evidence>
<dbReference type="Pfam" id="PF00535">
    <property type="entry name" value="Glycos_transf_2"/>
    <property type="match status" value="1"/>
</dbReference>
<dbReference type="KEGG" id="als:DJ013_10475"/>
<keyword evidence="3" id="KW-1185">Reference proteome</keyword>
<dbReference type="Gene3D" id="3.90.550.10">
    <property type="entry name" value="Spore Coat Polysaccharide Biosynthesis Protein SpsA, Chain A"/>
    <property type="match status" value="1"/>
</dbReference>
<evidence type="ECO:0000259" key="1">
    <source>
        <dbReference type="Pfam" id="PF00535"/>
    </source>
</evidence>
<dbReference type="AlphaFoldDB" id="A0A2Z4GBX2"/>
<protein>
    <submittedName>
        <fullName evidence="2">Family 2 glycosyl transferase</fullName>
    </submittedName>
</protein>
<dbReference type="OrthoDB" id="1041945at2"/>
<feature type="domain" description="Glycosyltransferase 2-like" evidence="1">
    <location>
        <begin position="3"/>
        <end position="133"/>
    </location>
</feature>
<dbReference type="Proteomes" id="UP000249873">
    <property type="component" value="Chromosome"/>
</dbReference>